<dbReference type="GO" id="GO:0034625">
    <property type="term" value="P:fatty acid elongation, monounsaturated fatty acid"/>
    <property type="evidence" value="ECO:0007669"/>
    <property type="project" value="TreeGrafter"/>
</dbReference>
<keyword evidence="5 12" id="KW-0812">Transmembrane</keyword>
<evidence type="ECO:0000256" key="11">
    <source>
        <dbReference type="ARBA" id="ARBA00044291"/>
    </source>
</evidence>
<organism evidence="14">
    <name type="scientific">Naegleria gruberi</name>
    <name type="common">Amoeba</name>
    <dbReference type="NCBI Taxonomy" id="5762"/>
    <lineage>
        <taxon>Eukaryota</taxon>
        <taxon>Discoba</taxon>
        <taxon>Heterolobosea</taxon>
        <taxon>Tetramitia</taxon>
        <taxon>Eutetramitia</taxon>
        <taxon>Vahlkampfiidae</taxon>
        <taxon>Naegleria</taxon>
    </lineage>
</organism>
<reference evidence="13 14" key="1">
    <citation type="journal article" date="2010" name="Cell">
        <title>The genome of Naegleria gruberi illuminates early eukaryotic versatility.</title>
        <authorList>
            <person name="Fritz-Laylin L.K."/>
            <person name="Prochnik S.E."/>
            <person name="Ginger M.L."/>
            <person name="Dacks J.B."/>
            <person name="Carpenter M.L."/>
            <person name="Field M.C."/>
            <person name="Kuo A."/>
            <person name="Paredez A."/>
            <person name="Chapman J."/>
            <person name="Pham J."/>
            <person name="Shu S."/>
            <person name="Neupane R."/>
            <person name="Cipriano M."/>
            <person name="Mancuso J."/>
            <person name="Tu H."/>
            <person name="Salamov A."/>
            <person name="Lindquist E."/>
            <person name="Shapiro H."/>
            <person name="Lucas S."/>
            <person name="Grigoriev I.V."/>
            <person name="Cande W.Z."/>
            <person name="Fulton C."/>
            <person name="Rokhsar D.S."/>
            <person name="Dawson S.C."/>
        </authorList>
    </citation>
    <scope>NUCLEOTIDE SEQUENCE [LARGE SCALE GENOMIC DNA]</scope>
    <source>
        <strain evidence="13 14">NEG-M</strain>
    </source>
</reference>
<feature type="transmembrane region" description="Helical" evidence="12">
    <location>
        <begin position="14"/>
        <end position="35"/>
    </location>
</feature>
<gene>
    <name evidence="13" type="ORF">NAEGRDRAFT_3597</name>
</gene>
<dbReference type="GO" id="GO:0030148">
    <property type="term" value="P:sphingolipid biosynthetic process"/>
    <property type="evidence" value="ECO:0007669"/>
    <property type="project" value="TreeGrafter"/>
</dbReference>
<dbReference type="InParanoid" id="D2UXN9"/>
<keyword evidence="10 12" id="KW-0275">Fatty acid biosynthesis</keyword>
<evidence type="ECO:0000256" key="6">
    <source>
        <dbReference type="ARBA" id="ARBA00022832"/>
    </source>
</evidence>
<proteinExistence type="inferred from homology"/>
<dbReference type="Pfam" id="PF01151">
    <property type="entry name" value="ELO"/>
    <property type="match status" value="1"/>
</dbReference>
<keyword evidence="9 12" id="KW-0472">Membrane</keyword>
<evidence type="ECO:0000256" key="4">
    <source>
        <dbReference type="ARBA" id="ARBA00022679"/>
    </source>
</evidence>
<sequence length="208" mass="24587">KIKDGPIMYTLTQLHNLILIVLSFSMMCGIIYEIYQRCLDEGVFRGAICPDDDKESKLMTNGPVAFWVFVYHLSKYYELVDTLLIVVKKKPLIVLHVYHHLIMIWITWSWLKDPWFIGSWWCIFVNSIIHTIMYYYYLQAARGKVLKWKNILTGGQIVQLFSGFLLVSYWFFIKGENHCSNGYYAGIFSHLVNGTLILQFIQFFYTNY</sequence>
<keyword evidence="7 12" id="KW-1133">Transmembrane helix</keyword>
<dbReference type="VEuPathDB" id="AmoebaDB:NAEGRDRAFT_3597"/>
<evidence type="ECO:0000256" key="9">
    <source>
        <dbReference type="ARBA" id="ARBA00023136"/>
    </source>
</evidence>
<dbReference type="InterPro" id="IPR002076">
    <property type="entry name" value="ELO_fam"/>
</dbReference>
<dbReference type="PANTHER" id="PTHR11157:SF104">
    <property type="entry name" value="ELONGATION OF FATTY ACIDS PROTEIN SRE1"/>
    <property type="match status" value="1"/>
</dbReference>
<keyword evidence="14" id="KW-1185">Reference proteome</keyword>
<evidence type="ECO:0000256" key="3">
    <source>
        <dbReference type="ARBA" id="ARBA00022516"/>
    </source>
</evidence>
<dbReference type="GO" id="GO:0009922">
    <property type="term" value="F:fatty acid elongase activity"/>
    <property type="evidence" value="ECO:0007669"/>
    <property type="project" value="InterPro"/>
</dbReference>
<evidence type="ECO:0000256" key="8">
    <source>
        <dbReference type="ARBA" id="ARBA00023098"/>
    </source>
</evidence>
<dbReference type="STRING" id="5762.D2UXN9"/>
<dbReference type="GeneID" id="8863609"/>
<dbReference type="GO" id="GO:0005789">
    <property type="term" value="C:endoplasmic reticulum membrane"/>
    <property type="evidence" value="ECO:0007669"/>
    <property type="project" value="TreeGrafter"/>
</dbReference>
<dbReference type="Proteomes" id="UP000006671">
    <property type="component" value="Unassembled WGS sequence"/>
</dbReference>
<dbReference type="EC" id="2.3.1.-" evidence="12"/>
<comment type="catalytic activity">
    <reaction evidence="12">
        <text>an acyl-CoA + malonyl-CoA + H(+) = a 3-oxoacyl-CoA + CO2 + CoA</text>
        <dbReference type="Rhea" id="RHEA:50252"/>
        <dbReference type="ChEBI" id="CHEBI:15378"/>
        <dbReference type="ChEBI" id="CHEBI:16526"/>
        <dbReference type="ChEBI" id="CHEBI:57287"/>
        <dbReference type="ChEBI" id="CHEBI:57384"/>
        <dbReference type="ChEBI" id="CHEBI:58342"/>
        <dbReference type="ChEBI" id="CHEBI:90726"/>
    </reaction>
    <physiologicalReaction direction="left-to-right" evidence="12">
        <dbReference type="Rhea" id="RHEA:50253"/>
    </physiologicalReaction>
</comment>
<dbReference type="OrthoDB" id="434092at2759"/>
<feature type="transmembrane region" description="Helical" evidence="12">
    <location>
        <begin position="117"/>
        <end position="138"/>
    </location>
</feature>
<accession>D2UXN9</accession>
<dbReference type="eggNOG" id="KOG3071">
    <property type="taxonomic scope" value="Eukaryota"/>
</dbReference>
<feature type="non-terminal residue" evidence="13">
    <location>
        <position position="1"/>
    </location>
</feature>
<evidence type="ECO:0000256" key="5">
    <source>
        <dbReference type="ARBA" id="ARBA00022692"/>
    </source>
</evidence>
<comment type="similarity">
    <text evidence="2 12">Belongs to the ELO family.</text>
</comment>
<dbReference type="OMA" id="FVLSGWM"/>
<dbReference type="GO" id="GO:0019367">
    <property type="term" value="P:fatty acid elongation, saturated fatty acid"/>
    <property type="evidence" value="ECO:0007669"/>
    <property type="project" value="TreeGrafter"/>
</dbReference>
<dbReference type="PANTHER" id="PTHR11157">
    <property type="entry name" value="FATTY ACID ACYL TRANSFERASE-RELATED"/>
    <property type="match status" value="1"/>
</dbReference>
<comment type="subcellular location">
    <subcellularLocation>
        <location evidence="1">Membrane</location>
        <topology evidence="1">Multi-pass membrane protein</topology>
    </subcellularLocation>
</comment>
<evidence type="ECO:0000256" key="12">
    <source>
        <dbReference type="RuleBase" id="RU361115"/>
    </source>
</evidence>
<dbReference type="KEGG" id="ngr:NAEGRDRAFT_3597"/>
<feature type="transmembrane region" description="Helical" evidence="12">
    <location>
        <begin position="183"/>
        <end position="205"/>
    </location>
</feature>
<feature type="transmembrane region" description="Helical" evidence="12">
    <location>
        <begin position="150"/>
        <end position="171"/>
    </location>
</feature>
<feature type="non-terminal residue" evidence="13">
    <location>
        <position position="208"/>
    </location>
</feature>
<keyword evidence="4 12" id="KW-0808">Transferase</keyword>
<evidence type="ECO:0000256" key="1">
    <source>
        <dbReference type="ARBA" id="ARBA00004141"/>
    </source>
</evidence>
<evidence type="ECO:0000256" key="7">
    <source>
        <dbReference type="ARBA" id="ARBA00022989"/>
    </source>
</evidence>
<evidence type="ECO:0000313" key="14">
    <source>
        <dbReference type="Proteomes" id="UP000006671"/>
    </source>
</evidence>
<evidence type="ECO:0000313" key="13">
    <source>
        <dbReference type="EMBL" id="EFC50665.1"/>
    </source>
</evidence>
<dbReference type="RefSeq" id="XP_002683409.1">
    <property type="nucleotide sequence ID" value="XM_002683363.1"/>
</dbReference>
<feature type="transmembrane region" description="Helical" evidence="12">
    <location>
        <begin position="92"/>
        <end position="111"/>
    </location>
</feature>
<dbReference type="EMBL" id="GG738845">
    <property type="protein sequence ID" value="EFC50665.1"/>
    <property type="molecule type" value="Genomic_DNA"/>
</dbReference>
<keyword evidence="6 12" id="KW-0276">Fatty acid metabolism</keyword>
<keyword evidence="8 12" id="KW-0443">Lipid metabolism</keyword>
<dbReference type="GO" id="GO:0042761">
    <property type="term" value="P:very long-chain fatty acid biosynthetic process"/>
    <property type="evidence" value="ECO:0007669"/>
    <property type="project" value="TreeGrafter"/>
</dbReference>
<dbReference type="GO" id="GO:0034626">
    <property type="term" value="P:fatty acid elongation, polyunsaturated fatty acid"/>
    <property type="evidence" value="ECO:0007669"/>
    <property type="project" value="TreeGrafter"/>
</dbReference>
<dbReference type="AlphaFoldDB" id="D2UXN9"/>
<evidence type="ECO:0000256" key="2">
    <source>
        <dbReference type="ARBA" id="ARBA00007263"/>
    </source>
</evidence>
<name>D2UXN9_NAEGR</name>
<evidence type="ECO:0000256" key="10">
    <source>
        <dbReference type="ARBA" id="ARBA00023160"/>
    </source>
</evidence>
<keyword evidence="3 12" id="KW-0444">Lipid biosynthesis</keyword>
<protein>
    <recommendedName>
        <fullName evidence="11 12">Elongation of fatty acids protein</fullName>
        <ecNumber evidence="12">2.3.1.-</ecNumber>
    </recommendedName>
</protein>